<dbReference type="CDD" id="cd00383">
    <property type="entry name" value="trans_reg_C"/>
    <property type="match status" value="1"/>
</dbReference>
<organism evidence="10 11">
    <name type="scientific">Metasolibacillus meyeri</name>
    <dbReference type="NCBI Taxonomy" id="1071052"/>
    <lineage>
        <taxon>Bacteria</taxon>
        <taxon>Bacillati</taxon>
        <taxon>Bacillota</taxon>
        <taxon>Bacilli</taxon>
        <taxon>Bacillales</taxon>
        <taxon>Caryophanaceae</taxon>
        <taxon>Metasolibacillus</taxon>
    </lineage>
</organism>
<dbReference type="GO" id="GO:0000976">
    <property type="term" value="F:transcription cis-regulatory region binding"/>
    <property type="evidence" value="ECO:0007669"/>
    <property type="project" value="TreeGrafter"/>
</dbReference>
<evidence type="ECO:0000259" key="8">
    <source>
        <dbReference type="PROSITE" id="PS50110"/>
    </source>
</evidence>
<feature type="DNA-binding region" description="OmpR/PhoB-type" evidence="7">
    <location>
        <begin position="129"/>
        <end position="229"/>
    </location>
</feature>
<dbReference type="GO" id="GO:0005829">
    <property type="term" value="C:cytosol"/>
    <property type="evidence" value="ECO:0007669"/>
    <property type="project" value="TreeGrafter"/>
</dbReference>
<evidence type="ECO:0000256" key="2">
    <source>
        <dbReference type="ARBA" id="ARBA00023012"/>
    </source>
</evidence>
<evidence type="ECO:0000313" key="10">
    <source>
        <dbReference type="EMBL" id="MEC1179690.1"/>
    </source>
</evidence>
<dbReference type="PANTHER" id="PTHR48111:SF17">
    <property type="entry name" value="TRANSCRIPTIONAL REGULATORY PROTEIN YPDB"/>
    <property type="match status" value="1"/>
</dbReference>
<evidence type="ECO:0000256" key="4">
    <source>
        <dbReference type="ARBA" id="ARBA00023125"/>
    </source>
</evidence>
<dbReference type="SMART" id="SM00448">
    <property type="entry name" value="REC"/>
    <property type="match status" value="1"/>
</dbReference>
<name>A0AAW9NV01_9BACL</name>
<evidence type="ECO:0000259" key="9">
    <source>
        <dbReference type="PROSITE" id="PS51755"/>
    </source>
</evidence>
<dbReference type="InterPro" id="IPR011006">
    <property type="entry name" value="CheY-like_superfamily"/>
</dbReference>
<dbReference type="SUPFAM" id="SSF52172">
    <property type="entry name" value="CheY-like"/>
    <property type="match status" value="1"/>
</dbReference>
<reference evidence="10 11" key="1">
    <citation type="submission" date="2023-03" db="EMBL/GenBank/DDBJ databases">
        <title>Bacillus Genome Sequencing.</title>
        <authorList>
            <person name="Dunlap C."/>
        </authorList>
    </citation>
    <scope>NUCLEOTIDE SEQUENCE [LARGE SCALE GENOMIC DNA]</scope>
    <source>
        <strain evidence="10 11">B-59205</strain>
    </source>
</reference>
<feature type="domain" description="OmpR/PhoB-type" evidence="9">
    <location>
        <begin position="129"/>
        <end position="229"/>
    </location>
</feature>
<dbReference type="Pfam" id="PF00486">
    <property type="entry name" value="Trans_reg_C"/>
    <property type="match status" value="1"/>
</dbReference>
<dbReference type="PANTHER" id="PTHR48111">
    <property type="entry name" value="REGULATOR OF RPOS"/>
    <property type="match status" value="1"/>
</dbReference>
<dbReference type="InterPro" id="IPR036388">
    <property type="entry name" value="WH-like_DNA-bd_sf"/>
</dbReference>
<proteinExistence type="predicted"/>
<evidence type="ECO:0000256" key="6">
    <source>
        <dbReference type="PROSITE-ProRule" id="PRU00169"/>
    </source>
</evidence>
<dbReference type="RefSeq" id="WP_326124177.1">
    <property type="nucleotide sequence ID" value="NZ_JARSFG010000019.1"/>
</dbReference>
<protein>
    <submittedName>
        <fullName evidence="10">Response regulator transcription factor</fullName>
    </submittedName>
</protein>
<dbReference type="AlphaFoldDB" id="A0AAW9NV01"/>
<evidence type="ECO:0000256" key="5">
    <source>
        <dbReference type="ARBA" id="ARBA00023163"/>
    </source>
</evidence>
<evidence type="ECO:0000256" key="1">
    <source>
        <dbReference type="ARBA" id="ARBA00022553"/>
    </source>
</evidence>
<keyword evidence="4 7" id="KW-0238">DNA-binding</keyword>
<dbReference type="Proteomes" id="UP001344888">
    <property type="component" value="Unassembled WGS sequence"/>
</dbReference>
<evidence type="ECO:0000256" key="7">
    <source>
        <dbReference type="PROSITE-ProRule" id="PRU01091"/>
    </source>
</evidence>
<dbReference type="GO" id="GO:0000156">
    <property type="term" value="F:phosphorelay response regulator activity"/>
    <property type="evidence" value="ECO:0007669"/>
    <property type="project" value="TreeGrafter"/>
</dbReference>
<keyword evidence="1 6" id="KW-0597">Phosphoprotein</keyword>
<dbReference type="InterPro" id="IPR001789">
    <property type="entry name" value="Sig_transdc_resp-reg_receiver"/>
</dbReference>
<dbReference type="InterPro" id="IPR039420">
    <property type="entry name" value="WalR-like"/>
</dbReference>
<evidence type="ECO:0000313" key="11">
    <source>
        <dbReference type="Proteomes" id="UP001344888"/>
    </source>
</evidence>
<dbReference type="GO" id="GO:0006355">
    <property type="term" value="P:regulation of DNA-templated transcription"/>
    <property type="evidence" value="ECO:0007669"/>
    <property type="project" value="InterPro"/>
</dbReference>
<keyword evidence="11" id="KW-1185">Reference proteome</keyword>
<dbReference type="PROSITE" id="PS50110">
    <property type="entry name" value="RESPONSE_REGULATORY"/>
    <property type="match status" value="1"/>
</dbReference>
<sequence length="232" mass="26508">MLTAFIVDDEILAITLLEALLQESELVQIVGKFLNPLEALEHIPIVKPDILFLDIDMAEMNGIELATVLEQTEQTFDIVFVTAYEHYALEAFNVQATDYILKPLDKNRLFKTIDRIRQRKKLSPSTKTSTEHKTIHSLHFHLHSGKVSINDTMLTLATKEFQILYFLAQHAGQLFPASELYQLIWGEDSMGQTQSLRVHISNLRKKLEAVPNHNTKIAMTRGQGYSLVFEDE</sequence>
<dbReference type="Pfam" id="PF00072">
    <property type="entry name" value="Response_reg"/>
    <property type="match status" value="1"/>
</dbReference>
<comment type="caution">
    <text evidence="10">The sequence shown here is derived from an EMBL/GenBank/DDBJ whole genome shotgun (WGS) entry which is preliminary data.</text>
</comment>
<evidence type="ECO:0000256" key="3">
    <source>
        <dbReference type="ARBA" id="ARBA00023015"/>
    </source>
</evidence>
<dbReference type="SMART" id="SM00862">
    <property type="entry name" value="Trans_reg_C"/>
    <property type="match status" value="1"/>
</dbReference>
<keyword evidence="3" id="KW-0805">Transcription regulation</keyword>
<dbReference type="Gene3D" id="1.10.10.10">
    <property type="entry name" value="Winged helix-like DNA-binding domain superfamily/Winged helix DNA-binding domain"/>
    <property type="match status" value="1"/>
</dbReference>
<keyword evidence="5" id="KW-0804">Transcription</keyword>
<feature type="modified residue" description="4-aspartylphosphate" evidence="6">
    <location>
        <position position="54"/>
    </location>
</feature>
<dbReference type="InterPro" id="IPR001867">
    <property type="entry name" value="OmpR/PhoB-type_DNA-bd"/>
</dbReference>
<feature type="domain" description="Response regulatory" evidence="8">
    <location>
        <begin position="3"/>
        <end position="117"/>
    </location>
</feature>
<dbReference type="GO" id="GO:0032993">
    <property type="term" value="C:protein-DNA complex"/>
    <property type="evidence" value="ECO:0007669"/>
    <property type="project" value="TreeGrafter"/>
</dbReference>
<keyword evidence="2" id="KW-0902">Two-component regulatory system</keyword>
<dbReference type="Gene3D" id="3.40.50.2300">
    <property type="match status" value="1"/>
</dbReference>
<dbReference type="PROSITE" id="PS51755">
    <property type="entry name" value="OMPR_PHOB"/>
    <property type="match status" value="1"/>
</dbReference>
<accession>A0AAW9NV01</accession>
<gene>
    <name evidence="10" type="ORF">P9B03_14415</name>
</gene>
<dbReference type="EMBL" id="JARSFG010000019">
    <property type="protein sequence ID" value="MEC1179690.1"/>
    <property type="molecule type" value="Genomic_DNA"/>
</dbReference>